<dbReference type="InterPro" id="IPR023772">
    <property type="entry name" value="DNA-bd_HTH_TetR-type_CS"/>
</dbReference>
<evidence type="ECO:0000256" key="1">
    <source>
        <dbReference type="ARBA" id="ARBA00023125"/>
    </source>
</evidence>
<dbReference type="InterPro" id="IPR050109">
    <property type="entry name" value="HTH-type_TetR-like_transc_reg"/>
</dbReference>
<keyword evidence="5" id="KW-1185">Reference proteome</keyword>
<feature type="domain" description="HTH tetR-type" evidence="3">
    <location>
        <begin position="12"/>
        <end position="72"/>
    </location>
</feature>
<dbReference type="RefSeq" id="WP_268917727.1">
    <property type="nucleotide sequence ID" value="NZ_CP124548.1"/>
</dbReference>
<protein>
    <submittedName>
        <fullName evidence="4">TetR/AcrR family transcriptional regulator</fullName>
    </submittedName>
</protein>
<evidence type="ECO:0000313" key="5">
    <source>
        <dbReference type="Proteomes" id="UP001072034"/>
    </source>
</evidence>
<comment type="caution">
    <text evidence="4">The sequence shown here is derived from an EMBL/GenBank/DDBJ whole genome shotgun (WGS) entry which is preliminary data.</text>
</comment>
<dbReference type="Proteomes" id="UP001072034">
    <property type="component" value="Unassembled WGS sequence"/>
</dbReference>
<name>A0ABT4I9B7_9ACTO</name>
<accession>A0ABT4I9B7</accession>
<dbReference type="SUPFAM" id="SSF46689">
    <property type="entry name" value="Homeodomain-like"/>
    <property type="match status" value="1"/>
</dbReference>
<evidence type="ECO:0000259" key="3">
    <source>
        <dbReference type="PROSITE" id="PS50977"/>
    </source>
</evidence>
<evidence type="ECO:0000256" key="2">
    <source>
        <dbReference type="PROSITE-ProRule" id="PRU00335"/>
    </source>
</evidence>
<dbReference type="PROSITE" id="PS01081">
    <property type="entry name" value="HTH_TETR_1"/>
    <property type="match status" value="1"/>
</dbReference>
<dbReference type="PROSITE" id="PS50977">
    <property type="entry name" value="HTH_TETR_2"/>
    <property type="match status" value="1"/>
</dbReference>
<evidence type="ECO:0000313" key="4">
    <source>
        <dbReference type="EMBL" id="MCZ0858321.1"/>
    </source>
</evidence>
<keyword evidence="1 2" id="KW-0238">DNA-binding</keyword>
<dbReference type="Pfam" id="PF00440">
    <property type="entry name" value="TetR_N"/>
    <property type="match status" value="1"/>
</dbReference>
<reference evidence="4" key="1">
    <citation type="submission" date="2022-10" db="EMBL/GenBank/DDBJ databases">
        <title>Genome sequence of Actinomyces israelii ATCC 10048.</title>
        <authorList>
            <person name="Watt R.M."/>
            <person name="Tong W.M."/>
        </authorList>
    </citation>
    <scope>NUCLEOTIDE SEQUENCE</scope>
    <source>
        <strain evidence="4">ATCC 10048</strain>
    </source>
</reference>
<sequence length="197" mass="20813">MSNKSGSRLAPEERRSQILGVAAEHFARYGVIGTSVSAVAKAAGVTRALVYHYFPGKEDLLRAVLESEADQLLADTDIDPSLSPRDNAEAALRAYLARFHSASGGLRELYATGDPAGISTVVERSRSTHIERILALTGAEDTPATRRNLHAWLVFVTAIGQDIADAGPAEQGEAIGLCLSVLATVLGRDLEATDTGS</sequence>
<gene>
    <name evidence="4" type="ORF">OHJ16_09735</name>
</gene>
<dbReference type="PRINTS" id="PR00455">
    <property type="entry name" value="HTHTETR"/>
</dbReference>
<dbReference type="InterPro" id="IPR001647">
    <property type="entry name" value="HTH_TetR"/>
</dbReference>
<proteinExistence type="predicted"/>
<feature type="DNA-binding region" description="H-T-H motif" evidence="2">
    <location>
        <begin position="35"/>
        <end position="54"/>
    </location>
</feature>
<dbReference type="EMBL" id="JAPTMY010000020">
    <property type="protein sequence ID" value="MCZ0858321.1"/>
    <property type="molecule type" value="Genomic_DNA"/>
</dbReference>
<dbReference type="InterPro" id="IPR009057">
    <property type="entry name" value="Homeodomain-like_sf"/>
</dbReference>
<dbReference type="Gene3D" id="1.10.357.10">
    <property type="entry name" value="Tetracycline Repressor, domain 2"/>
    <property type="match status" value="1"/>
</dbReference>
<dbReference type="PANTHER" id="PTHR30055:SF174">
    <property type="entry name" value="TRANSCRIPTIONAL REGULATORY PROTEIN (PROBABLY TETR-FAMILY)-RELATED"/>
    <property type="match status" value="1"/>
</dbReference>
<dbReference type="PANTHER" id="PTHR30055">
    <property type="entry name" value="HTH-TYPE TRANSCRIPTIONAL REGULATOR RUTR"/>
    <property type="match status" value="1"/>
</dbReference>
<organism evidence="4 5">
    <name type="scientific">Actinomyces israelii</name>
    <dbReference type="NCBI Taxonomy" id="1659"/>
    <lineage>
        <taxon>Bacteria</taxon>
        <taxon>Bacillati</taxon>
        <taxon>Actinomycetota</taxon>
        <taxon>Actinomycetes</taxon>
        <taxon>Actinomycetales</taxon>
        <taxon>Actinomycetaceae</taxon>
        <taxon>Actinomyces</taxon>
    </lineage>
</organism>